<keyword evidence="2" id="KW-1185">Reference proteome</keyword>
<gene>
    <name evidence="1" type="ORF">BpHYR1_043985</name>
</gene>
<reference evidence="1 2" key="1">
    <citation type="journal article" date="2018" name="Sci. Rep.">
        <title>Genomic signatures of local adaptation to the degree of environmental predictability in rotifers.</title>
        <authorList>
            <person name="Franch-Gras L."/>
            <person name="Hahn C."/>
            <person name="Garcia-Roger E.M."/>
            <person name="Carmona M.J."/>
            <person name="Serra M."/>
            <person name="Gomez A."/>
        </authorList>
    </citation>
    <scope>NUCLEOTIDE SEQUENCE [LARGE SCALE GENOMIC DNA]</scope>
    <source>
        <strain evidence="1">HYR1</strain>
    </source>
</reference>
<comment type="caution">
    <text evidence="1">The sequence shown here is derived from an EMBL/GenBank/DDBJ whole genome shotgun (WGS) entry which is preliminary data.</text>
</comment>
<dbReference type="AlphaFoldDB" id="A0A3M7P0Y3"/>
<dbReference type="Proteomes" id="UP000276133">
    <property type="component" value="Unassembled WGS sequence"/>
</dbReference>
<organism evidence="1 2">
    <name type="scientific">Brachionus plicatilis</name>
    <name type="common">Marine rotifer</name>
    <name type="synonym">Brachionus muelleri</name>
    <dbReference type="NCBI Taxonomy" id="10195"/>
    <lineage>
        <taxon>Eukaryota</taxon>
        <taxon>Metazoa</taxon>
        <taxon>Spiralia</taxon>
        <taxon>Gnathifera</taxon>
        <taxon>Rotifera</taxon>
        <taxon>Eurotatoria</taxon>
        <taxon>Monogononta</taxon>
        <taxon>Pseudotrocha</taxon>
        <taxon>Ploima</taxon>
        <taxon>Brachionidae</taxon>
        <taxon>Brachionus</taxon>
    </lineage>
</organism>
<dbReference type="EMBL" id="REGN01014278">
    <property type="protein sequence ID" value="RMZ92831.1"/>
    <property type="molecule type" value="Genomic_DNA"/>
</dbReference>
<name>A0A3M7P0Y3_BRAPC</name>
<sequence length="277" mass="32269">MGKVDKNYISTQAPQLIIRNNIFRDSTYENAIEVNSLRSFSNKVLIFNNSFENVGSLSKKSANIKINTILSCDIKFNIFMANNQIDYDIYVNRFLNYLMNATMNLWGDLNDGESIKQRVYDPYNNIKNGRLLVEPFISGQIYGNTSTNWDNESIFTLMPESSFKIENTITHTFYKLNTIRFKDVPSFYNQVLVVALEFTEDIKLNSMLFNRALFRYCSYFFLGGKINSIEANTFASFRYLKKIRLDIYFARGLLHKGLHWIQAINKNLKLNVTNKND</sequence>
<protein>
    <submittedName>
        <fullName evidence="1">Uncharacterized protein</fullName>
    </submittedName>
</protein>
<accession>A0A3M7P0Y3</accession>
<proteinExistence type="predicted"/>
<feature type="non-terminal residue" evidence="1">
    <location>
        <position position="277"/>
    </location>
</feature>
<evidence type="ECO:0000313" key="1">
    <source>
        <dbReference type="EMBL" id="RMZ92831.1"/>
    </source>
</evidence>
<evidence type="ECO:0000313" key="2">
    <source>
        <dbReference type="Proteomes" id="UP000276133"/>
    </source>
</evidence>